<protein>
    <submittedName>
        <fullName evidence="2">HTH_XRE domain containing protein</fullName>
    </submittedName>
</protein>
<dbReference type="InterPro" id="IPR001387">
    <property type="entry name" value="Cro/C1-type_HTH"/>
</dbReference>
<name>A0A6J5NBY8_9CAUD</name>
<organism evidence="2">
    <name type="scientific">uncultured Caudovirales phage</name>
    <dbReference type="NCBI Taxonomy" id="2100421"/>
    <lineage>
        <taxon>Viruses</taxon>
        <taxon>Duplodnaviria</taxon>
        <taxon>Heunggongvirae</taxon>
        <taxon>Uroviricota</taxon>
        <taxon>Caudoviricetes</taxon>
        <taxon>Peduoviridae</taxon>
        <taxon>Maltschvirus</taxon>
        <taxon>Maltschvirus maltsch</taxon>
    </lineage>
</organism>
<sequence>MVANITRPIAQSRQLSSEEQSYYSDLIKTLAVKRKQKGISQASLDDIIGVSEGMTAKWESKARLPGAFFLMCWCKALDVQLIISEGGIQT</sequence>
<dbReference type="EMBL" id="LR796590">
    <property type="protein sequence ID" value="CAB4153029.1"/>
    <property type="molecule type" value="Genomic_DNA"/>
</dbReference>
<proteinExistence type="predicted"/>
<evidence type="ECO:0000313" key="2">
    <source>
        <dbReference type="EMBL" id="CAB4153029.1"/>
    </source>
</evidence>
<reference evidence="2" key="1">
    <citation type="submission" date="2020-04" db="EMBL/GenBank/DDBJ databases">
        <authorList>
            <person name="Chiriac C."/>
            <person name="Salcher M."/>
            <person name="Ghai R."/>
            <person name="Kavagutti S V."/>
        </authorList>
    </citation>
    <scope>NUCLEOTIDE SEQUENCE</scope>
</reference>
<dbReference type="SUPFAM" id="SSF47413">
    <property type="entry name" value="lambda repressor-like DNA-binding domains"/>
    <property type="match status" value="1"/>
</dbReference>
<dbReference type="InterPro" id="IPR010982">
    <property type="entry name" value="Lambda_DNA-bd_dom_sf"/>
</dbReference>
<accession>A0A6J5NBY8</accession>
<dbReference type="Pfam" id="PF01381">
    <property type="entry name" value="HTH_3"/>
    <property type="match status" value="1"/>
</dbReference>
<evidence type="ECO:0000259" key="1">
    <source>
        <dbReference type="Pfam" id="PF01381"/>
    </source>
</evidence>
<feature type="domain" description="HTH cro/C1-type" evidence="1">
    <location>
        <begin position="33"/>
        <end position="81"/>
    </location>
</feature>
<dbReference type="CDD" id="cd00093">
    <property type="entry name" value="HTH_XRE"/>
    <property type="match status" value="1"/>
</dbReference>
<dbReference type="GO" id="GO:0003677">
    <property type="term" value="F:DNA binding"/>
    <property type="evidence" value="ECO:0007669"/>
    <property type="project" value="InterPro"/>
</dbReference>
<gene>
    <name evidence="2" type="ORF">UFOVP616_41</name>
</gene>
<dbReference type="Gene3D" id="1.10.260.40">
    <property type="entry name" value="lambda repressor-like DNA-binding domains"/>
    <property type="match status" value="1"/>
</dbReference>